<dbReference type="PIRSF" id="PIRSF000463">
    <property type="entry name" value="GlgB"/>
    <property type="match status" value="1"/>
</dbReference>
<dbReference type="PANTHER" id="PTHR43651:SF3">
    <property type="entry name" value="1,4-ALPHA-GLUCAN-BRANCHING ENZYME"/>
    <property type="match status" value="1"/>
</dbReference>
<dbReference type="InterPro" id="IPR044143">
    <property type="entry name" value="GlgB_N_E_set_prok"/>
</dbReference>
<dbReference type="SUPFAM" id="SSF51445">
    <property type="entry name" value="(Trans)glycosidases"/>
    <property type="match status" value="1"/>
</dbReference>
<evidence type="ECO:0000256" key="11">
    <source>
        <dbReference type="PIRSR" id="PIRSR000463-1"/>
    </source>
</evidence>
<comment type="function">
    <text evidence="2 10">Catalyzes the formation of the alpha-1,6-glucosidic linkages in glycogen by scission of a 1,4-alpha-linked oligosaccharide from growing alpha-1,4-glucan chains and the subsequent attachment of the oligosaccharide to the alpha-1,6 position.</text>
</comment>
<dbReference type="EC" id="2.4.1.18" evidence="10"/>
<dbReference type="SUPFAM" id="SSF81296">
    <property type="entry name" value="E set domains"/>
    <property type="match status" value="1"/>
</dbReference>
<evidence type="ECO:0000313" key="14">
    <source>
        <dbReference type="Proteomes" id="UP000190027"/>
    </source>
</evidence>
<dbReference type="Proteomes" id="UP000190027">
    <property type="component" value="Unassembled WGS sequence"/>
</dbReference>
<dbReference type="InterPro" id="IPR006047">
    <property type="entry name" value="GH13_cat_dom"/>
</dbReference>
<dbReference type="CDD" id="cd11322">
    <property type="entry name" value="AmyAc_Glg_BE"/>
    <property type="match status" value="1"/>
</dbReference>
<dbReference type="RefSeq" id="WP_078716266.1">
    <property type="nucleotide sequence ID" value="NZ_FUYC01000002.1"/>
</dbReference>
<dbReference type="SMART" id="SM00642">
    <property type="entry name" value="Aamy"/>
    <property type="match status" value="1"/>
</dbReference>
<dbReference type="InterPro" id="IPR037439">
    <property type="entry name" value="Branching_enzy"/>
</dbReference>
<dbReference type="FunFam" id="3.20.20.80:FF:000003">
    <property type="entry name" value="1,4-alpha-glucan branching enzyme GlgB"/>
    <property type="match status" value="1"/>
</dbReference>
<comment type="subunit">
    <text evidence="10">Monomer.</text>
</comment>
<dbReference type="Pfam" id="PF02922">
    <property type="entry name" value="CBM_48"/>
    <property type="match status" value="1"/>
</dbReference>
<dbReference type="HAMAP" id="MF_00685">
    <property type="entry name" value="GlgB"/>
    <property type="match status" value="1"/>
</dbReference>
<evidence type="ECO:0000256" key="10">
    <source>
        <dbReference type="HAMAP-Rule" id="MF_00685"/>
    </source>
</evidence>
<comment type="catalytic activity">
    <reaction evidence="1 10">
        <text>Transfers a segment of a (1-&gt;4)-alpha-D-glucan chain to a primary hydroxy group in a similar glucan chain.</text>
        <dbReference type="EC" id="2.4.1.18"/>
    </reaction>
</comment>
<dbReference type="NCBIfam" id="TIGR01515">
    <property type="entry name" value="branching_enzym"/>
    <property type="match status" value="1"/>
</dbReference>
<dbReference type="GO" id="GO:0043169">
    <property type="term" value="F:cation binding"/>
    <property type="evidence" value="ECO:0007669"/>
    <property type="project" value="InterPro"/>
</dbReference>
<evidence type="ECO:0000313" key="13">
    <source>
        <dbReference type="EMBL" id="SKA74573.1"/>
    </source>
</evidence>
<dbReference type="Gene3D" id="2.60.40.10">
    <property type="entry name" value="Immunoglobulins"/>
    <property type="match status" value="1"/>
</dbReference>
<keyword evidence="7 10" id="KW-0808">Transferase</keyword>
<feature type="domain" description="Glycosyl hydrolase family 13 catalytic" evidence="12">
    <location>
        <begin position="159"/>
        <end position="503"/>
    </location>
</feature>
<dbReference type="GO" id="GO:0004553">
    <property type="term" value="F:hydrolase activity, hydrolyzing O-glycosyl compounds"/>
    <property type="evidence" value="ECO:0007669"/>
    <property type="project" value="InterPro"/>
</dbReference>
<dbReference type="AlphaFoldDB" id="A0A1T4WBC2"/>
<evidence type="ECO:0000259" key="12">
    <source>
        <dbReference type="SMART" id="SM00642"/>
    </source>
</evidence>
<dbReference type="GO" id="GO:0005829">
    <property type="term" value="C:cytosol"/>
    <property type="evidence" value="ECO:0007669"/>
    <property type="project" value="TreeGrafter"/>
</dbReference>
<keyword evidence="6 10" id="KW-0328">Glycosyltransferase</keyword>
<dbReference type="GO" id="GO:0005978">
    <property type="term" value="P:glycogen biosynthetic process"/>
    <property type="evidence" value="ECO:0007669"/>
    <property type="project" value="UniProtKB-UniRule"/>
</dbReference>
<evidence type="ECO:0000256" key="1">
    <source>
        <dbReference type="ARBA" id="ARBA00000826"/>
    </source>
</evidence>
<dbReference type="InterPro" id="IPR006407">
    <property type="entry name" value="GlgB"/>
</dbReference>
<protein>
    <recommendedName>
        <fullName evidence="10">1,4-alpha-glucan branching enzyme GlgB</fullName>
        <ecNumber evidence="10">2.4.1.18</ecNumber>
    </recommendedName>
    <alternativeName>
        <fullName evidence="10">1,4-alpha-D-glucan:1,4-alpha-D-glucan 6-glucosyl-transferase</fullName>
    </alternativeName>
    <alternativeName>
        <fullName evidence="10">Alpha-(1-&gt;4)-glucan branching enzyme</fullName>
    </alternativeName>
    <alternativeName>
        <fullName evidence="10">Glycogen branching enzyme</fullName>
        <shortName evidence="10">BE</shortName>
    </alternativeName>
</protein>
<evidence type="ECO:0000256" key="7">
    <source>
        <dbReference type="ARBA" id="ARBA00022679"/>
    </source>
</evidence>
<dbReference type="EMBL" id="FUYC01000002">
    <property type="protein sequence ID" value="SKA74573.1"/>
    <property type="molecule type" value="Genomic_DNA"/>
</dbReference>
<feature type="active site" description="Proton donor" evidence="10 11">
    <location>
        <position position="368"/>
    </location>
</feature>
<reference evidence="13 14" key="1">
    <citation type="submission" date="2017-02" db="EMBL/GenBank/DDBJ databases">
        <authorList>
            <person name="Peterson S.W."/>
        </authorList>
    </citation>
    <scope>NUCLEOTIDE SEQUENCE [LARGE SCALE GENOMIC DNA]</scope>
    <source>
        <strain evidence="13 14">DSM 16080</strain>
    </source>
</reference>
<evidence type="ECO:0000256" key="9">
    <source>
        <dbReference type="ARBA" id="ARBA00023277"/>
    </source>
</evidence>
<evidence type="ECO:0000256" key="6">
    <source>
        <dbReference type="ARBA" id="ARBA00022676"/>
    </source>
</evidence>
<keyword evidence="14" id="KW-1185">Reference proteome</keyword>
<dbReference type="InterPro" id="IPR017853">
    <property type="entry name" value="GH"/>
</dbReference>
<comment type="similarity">
    <text evidence="4 10">Belongs to the glycosyl hydrolase 13 family. GlgB subfamily.</text>
</comment>
<feature type="active site" description="Nucleophile" evidence="10 11">
    <location>
        <position position="315"/>
    </location>
</feature>
<dbReference type="SUPFAM" id="SSF51011">
    <property type="entry name" value="Glycosyl hydrolase domain"/>
    <property type="match status" value="1"/>
</dbReference>
<dbReference type="PANTHER" id="PTHR43651">
    <property type="entry name" value="1,4-ALPHA-GLUCAN-BRANCHING ENZYME"/>
    <property type="match status" value="1"/>
</dbReference>
<organism evidence="13 14">
    <name type="scientific">Paucidesulfovibrio gracilis DSM 16080</name>
    <dbReference type="NCBI Taxonomy" id="1121449"/>
    <lineage>
        <taxon>Bacteria</taxon>
        <taxon>Pseudomonadati</taxon>
        <taxon>Thermodesulfobacteriota</taxon>
        <taxon>Desulfovibrionia</taxon>
        <taxon>Desulfovibrionales</taxon>
        <taxon>Desulfovibrionaceae</taxon>
        <taxon>Paucidesulfovibrio</taxon>
    </lineage>
</organism>
<evidence type="ECO:0000256" key="3">
    <source>
        <dbReference type="ARBA" id="ARBA00004964"/>
    </source>
</evidence>
<dbReference type="OrthoDB" id="9800174at2"/>
<dbReference type="FunFam" id="2.60.40.1180:FF:000002">
    <property type="entry name" value="1,4-alpha-glucan branching enzyme GlgB"/>
    <property type="match status" value="1"/>
</dbReference>
<dbReference type="UniPathway" id="UPA00164"/>
<keyword evidence="5 10" id="KW-0321">Glycogen metabolism</keyword>
<evidence type="ECO:0000256" key="5">
    <source>
        <dbReference type="ARBA" id="ARBA00022600"/>
    </source>
</evidence>
<dbReference type="GO" id="GO:0003844">
    <property type="term" value="F:1,4-alpha-glucan branching enzyme activity"/>
    <property type="evidence" value="ECO:0007669"/>
    <property type="project" value="UniProtKB-UniRule"/>
</dbReference>
<dbReference type="Pfam" id="PF00128">
    <property type="entry name" value="Alpha-amylase"/>
    <property type="match status" value="1"/>
</dbReference>
<dbReference type="NCBIfam" id="NF008967">
    <property type="entry name" value="PRK12313.1"/>
    <property type="match status" value="1"/>
</dbReference>
<proteinExistence type="inferred from homology"/>
<dbReference type="InterPro" id="IPR006048">
    <property type="entry name" value="A-amylase/branching_C"/>
</dbReference>
<dbReference type="STRING" id="1121449.SAMN02745704_00704"/>
<dbReference type="NCBIfam" id="NF003811">
    <property type="entry name" value="PRK05402.1"/>
    <property type="match status" value="1"/>
</dbReference>
<keyword evidence="8 10" id="KW-0320">Glycogen biosynthesis</keyword>
<evidence type="ECO:0000256" key="4">
    <source>
        <dbReference type="ARBA" id="ARBA00009000"/>
    </source>
</evidence>
<sequence>MPQDTTRPVFIAPFDLDLFARGEHWDLYRILGAHPHTHEDGTPGYRFAVWAPNAQAVSVIGAFNDWTPEQHPLFPVGSSGIWAAFLPEMERDRSYKFAVRQQNGKTVFKTDPCALAAESRPGNAAVTSSLCGYQWNDEEWMESRRQLGLPLEQPVSIYEVHAGSWRRPDGRFPTYDELADELIPYARDLGFTHLEFLPLAEHPLDESWGYQTSHYFAPSSRFGSPDQFRTLIDRCHQAGLGVILDWVPAHFPKDEWSLGRFDGTALYEHQDPRLGEHPDWGTYIFNLGRYETANFLLANALYWLKEFHIDGLRIDAVASMLYRDYSRKDGEWVPNQYGGNENLEAIAFLRRLNTVVHAHYPGACVIAEESTSWPGVSRPVYTGGLGFTFKWNMGWMNDTLNYFQKEPIHRSHHHQNLTFSMLYAFSENFLLPLSHDEVVHGKGALLAKMPGDDWQKFANLRLLLAYQWAHPGKKLLFMGGEFGQWSEWCSGRELDWGLLDFPRHRGISRLVGDLNNLLRTQPAMYIRDNEWAGFQWLDLTDHNASVISFLRKAPDAPPVLWVFNFTPVPRHAYAVPCPLEGRWYEALNTDSSHYGGSNLGNGGHAAARTDNGGPCLRLTLPPLAALAFVHQKK</sequence>
<gene>
    <name evidence="10" type="primary">glgB</name>
    <name evidence="13" type="ORF">SAMN02745704_00704</name>
</gene>
<evidence type="ECO:0000256" key="2">
    <source>
        <dbReference type="ARBA" id="ARBA00002953"/>
    </source>
</evidence>
<dbReference type="Gene3D" id="2.60.40.1180">
    <property type="entry name" value="Golgi alpha-mannosidase II"/>
    <property type="match status" value="1"/>
</dbReference>
<dbReference type="InterPro" id="IPR013780">
    <property type="entry name" value="Glyco_hydro_b"/>
</dbReference>
<dbReference type="Gene3D" id="3.20.20.80">
    <property type="entry name" value="Glycosidases"/>
    <property type="match status" value="1"/>
</dbReference>
<dbReference type="InterPro" id="IPR004193">
    <property type="entry name" value="Glyco_hydro_13_N"/>
</dbReference>
<dbReference type="CDD" id="cd02855">
    <property type="entry name" value="E_set_GBE_prok_N"/>
    <property type="match status" value="1"/>
</dbReference>
<dbReference type="InterPro" id="IPR014756">
    <property type="entry name" value="Ig_E-set"/>
</dbReference>
<dbReference type="Pfam" id="PF02806">
    <property type="entry name" value="Alpha-amylase_C"/>
    <property type="match status" value="1"/>
</dbReference>
<keyword evidence="9 10" id="KW-0119">Carbohydrate metabolism</keyword>
<dbReference type="InterPro" id="IPR013783">
    <property type="entry name" value="Ig-like_fold"/>
</dbReference>
<name>A0A1T4WBC2_9BACT</name>
<accession>A0A1T4WBC2</accession>
<evidence type="ECO:0000256" key="8">
    <source>
        <dbReference type="ARBA" id="ARBA00023056"/>
    </source>
</evidence>
<comment type="pathway">
    <text evidence="3 10">Glycan biosynthesis; glycogen biosynthesis.</text>
</comment>